<protein>
    <recommendedName>
        <fullName evidence="3">Exo-alpha-sialidase</fullName>
    </recommendedName>
</protein>
<evidence type="ECO:0008006" key="3">
    <source>
        <dbReference type="Google" id="ProtNLM"/>
    </source>
</evidence>
<dbReference type="SUPFAM" id="SSF50939">
    <property type="entry name" value="Sialidases"/>
    <property type="match status" value="1"/>
</dbReference>
<evidence type="ECO:0000313" key="2">
    <source>
        <dbReference type="Proteomes" id="UP000635885"/>
    </source>
</evidence>
<proteinExistence type="predicted"/>
<dbReference type="InterPro" id="IPR036278">
    <property type="entry name" value="Sialidase_sf"/>
</dbReference>
<reference evidence="2" key="1">
    <citation type="journal article" date="2019" name="Int. J. Syst. Evol. Microbiol.">
        <title>The Global Catalogue of Microorganisms (GCM) 10K type strain sequencing project: providing services to taxonomists for standard genome sequencing and annotation.</title>
        <authorList>
            <consortium name="The Broad Institute Genomics Platform"/>
            <consortium name="The Broad Institute Genome Sequencing Center for Infectious Disease"/>
            <person name="Wu L."/>
            <person name="Ma J."/>
        </authorList>
    </citation>
    <scope>NUCLEOTIDE SEQUENCE [LARGE SCALE GENOMIC DNA]</scope>
    <source>
        <strain evidence="2">CGMCC 1.12479</strain>
    </source>
</reference>
<dbReference type="Proteomes" id="UP000635885">
    <property type="component" value="Unassembled WGS sequence"/>
</dbReference>
<gene>
    <name evidence="1" type="ORF">GCM10010993_00420</name>
</gene>
<dbReference type="RefSeq" id="WP_188438400.1">
    <property type="nucleotide sequence ID" value="NZ_BMFD01000001.1"/>
</dbReference>
<accession>A0ABQ1LMM7</accession>
<name>A0ABQ1LMM7_9BACT</name>
<comment type="caution">
    <text evidence="1">The sequence shown here is derived from an EMBL/GenBank/DDBJ whole genome shotgun (WGS) entry which is preliminary data.</text>
</comment>
<organism evidence="1 2">
    <name type="scientific">Belliella aquatica</name>
    <dbReference type="NCBI Taxonomy" id="1323734"/>
    <lineage>
        <taxon>Bacteria</taxon>
        <taxon>Pseudomonadati</taxon>
        <taxon>Bacteroidota</taxon>
        <taxon>Cytophagia</taxon>
        <taxon>Cytophagales</taxon>
        <taxon>Cyclobacteriaceae</taxon>
        <taxon>Belliella</taxon>
    </lineage>
</organism>
<keyword evidence="2" id="KW-1185">Reference proteome</keyword>
<sequence>MKHLIFLFLFAFVLCCTTKPKEQIEAFSIEEIYTFAEPGVKFGEPYLFTSPQGEVYLSWIEQQEGINNFKYSQLLDGQWSPPILIASGSDWFVNWADYPQLAAFEDGSLMAFFLQKSGAGTFSYDIKTTFSKNGIDWSAPKTLHDDGTQTEHGFGSMIPCENNMLITWLDGRNTQGGSHDHANHDGHGGQMNLRGAVLTSDGEKLEDWLLDDRVCDCCQTSATLFENAPMVFFRDRSQEEFRDMGMVRFVDNSWQETQPVYNDFWQVQGCPVNGPRAASFGNTSAIAWYTGANARPEVKVSFIQTGASTFEQPIKIDLGSTIGRVDLALLDEETAVVSWMEDANIYVRAINKDGQLENPILVASSSAKRSSGFPQLTTQGENIILAWSDDSVDDPVIKTVQIKLR</sequence>
<dbReference type="EMBL" id="BMFD01000001">
    <property type="protein sequence ID" value="GGC25260.1"/>
    <property type="molecule type" value="Genomic_DNA"/>
</dbReference>
<evidence type="ECO:0000313" key="1">
    <source>
        <dbReference type="EMBL" id="GGC25260.1"/>
    </source>
</evidence>